<organism evidence="1 2">
    <name type="scientific">Roseovarius spongiae</name>
    <dbReference type="NCBI Taxonomy" id="2320272"/>
    <lineage>
        <taxon>Bacteria</taxon>
        <taxon>Pseudomonadati</taxon>
        <taxon>Pseudomonadota</taxon>
        <taxon>Alphaproteobacteria</taxon>
        <taxon>Rhodobacterales</taxon>
        <taxon>Roseobacteraceae</taxon>
        <taxon>Roseovarius</taxon>
    </lineage>
</organism>
<dbReference type="AlphaFoldDB" id="A0A3A8AT19"/>
<sequence>MEQDICDVTLWLKEKSQEHSLLLWIDRHYFYPGPEIANVKVLTVPKHPEPLTAMARDAFVALGYVIENTGGDTYGYPLCDGHHSRHEAIQAFARIEAALRRWRSA</sequence>
<proteinExistence type="predicted"/>
<dbReference type="Proteomes" id="UP000281128">
    <property type="component" value="Unassembled WGS sequence"/>
</dbReference>
<comment type="caution">
    <text evidence="1">The sequence shown here is derived from an EMBL/GenBank/DDBJ whole genome shotgun (WGS) entry which is preliminary data.</text>
</comment>
<accession>A0A3A8AT19</accession>
<keyword evidence="2" id="KW-1185">Reference proteome</keyword>
<evidence type="ECO:0000313" key="1">
    <source>
        <dbReference type="EMBL" id="RKF13781.1"/>
    </source>
</evidence>
<dbReference type="EMBL" id="RAPE01000003">
    <property type="protein sequence ID" value="RKF13781.1"/>
    <property type="molecule type" value="Genomic_DNA"/>
</dbReference>
<evidence type="ECO:0000313" key="2">
    <source>
        <dbReference type="Proteomes" id="UP000281128"/>
    </source>
</evidence>
<reference evidence="1 2" key="1">
    <citation type="submission" date="2018-09" db="EMBL/GenBank/DDBJ databases">
        <title>Roseovarius spongiae sp. nov., isolated from a marine sponge.</title>
        <authorList>
            <person name="Zhuang L."/>
            <person name="Luo L."/>
        </authorList>
    </citation>
    <scope>NUCLEOTIDE SEQUENCE [LARGE SCALE GENOMIC DNA]</scope>
    <source>
        <strain evidence="1 2">HN-E21</strain>
    </source>
</reference>
<protein>
    <submittedName>
        <fullName evidence="1">Uncharacterized protein</fullName>
    </submittedName>
</protein>
<gene>
    <name evidence="1" type="ORF">D6850_11265</name>
</gene>
<name>A0A3A8AT19_9RHOB</name>